<evidence type="ECO:0000313" key="2">
    <source>
        <dbReference type="EMBL" id="CAB4123041.1"/>
    </source>
</evidence>
<proteinExistence type="predicted"/>
<dbReference type="InterPro" id="IPR031893">
    <property type="entry name" value="Phage_tail_APC"/>
</dbReference>
<gene>
    <name evidence="2" type="ORF">UFOVP29_200</name>
</gene>
<evidence type="ECO:0000259" key="1">
    <source>
        <dbReference type="Pfam" id="PF16778"/>
    </source>
</evidence>
<organism evidence="2">
    <name type="scientific">uncultured Caudovirales phage</name>
    <dbReference type="NCBI Taxonomy" id="2100421"/>
    <lineage>
        <taxon>Viruses</taxon>
        <taxon>Duplodnaviria</taxon>
        <taxon>Heunggongvirae</taxon>
        <taxon>Uroviricota</taxon>
        <taxon>Caudoviricetes</taxon>
        <taxon>Peduoviridae</taxon>
        <taxon>Maltschvirus</taxon>
        <taxon>Maltschvirus maltsch</taxon>
    </lineage>
</organism>
<protein>
    <submittedName>
        <fullName evidence="2">Phage tail assembly chaperone protein</fullName>
    </submittedName>
</protein>
<dbReference type="Pfam" id="PF16778">
    <property type="entry name" value="Phage_tail_APC"/>
    <property type="match status" value="1"/>
</dbReference>
<feature type="domain" description="Phage tail assembly chaperone-like" evidence="1">
    <location>
        <begin position="102"/>
        <end position="167"/>
    </location>
</feature>
<sequence length="171" mass="19151">MANWAYVENDQVEELHEVLPESWRNISNLYASENDLATLKFLGWYPVTITTPDIDNNTQGYGDTTYVFDGGNSIVIQNTVIVDLPVVSSTDLFAQQRAGFMQNLRSKRDSLLSKSDWSQTVDIVQVKGSQWAQAWATYRQALRDLPGTYTVPPLDTVVDSSKIIWPVCGAS</sequence>
<dbReference type="EMBL" id="LR796167">
    <property type="protein sequence ID" value="CAB4123041.1"/>
    <property type="molecule type" value="Genomic_DNA"/>
</dbReference>
<accession>A0A6J5KMM1</accession>
<reference evidence="2" key="1">
    <citation type="submission" date="2020-04" db="EMBL/GenBank/DDBJ databases">
        <authorList>
            <person name="Chiriac C."/>
            <person name="Salcher M."/>
            <person name="Ghai R."/>
            <person name="Kavagutti S V."/>
        </authorList>
    </citation>
    <scope>NUCLEOTIDE SEQUENCE</scope>
</reference>
<name>A0A6J5KMM1_9CAUD</name>
<dbReference type="Gene3D" id="6.10.140.1310">
    <property type="match status" value="1"/>
</dbReference>